<reference evidence="1 2" key="1">
    <citation type="submission" date="2018-01" db="EMBL/GenBank/DDBJ databases">
        <authorList>
            <person name="Clerissi C."/>
        </authorList>
    </citation>
    <scope>NUCLEOTIDE SEQUENCE [LARGE SCALE GENOMIC DNA]</scope>
    <source>
        <strain evidence="1">Cupriavidus taiwanensis STM 6021</strain>
    </source>
</reference>
<sequence>MREPLAIVLHMAARHKQNSATADNQQF</sequence>
<dbReference type="Proteomes" id="UP000257139">
    <property type="component" value="Chromosome CBM2594_b"/>
</dbReference>
<dbReference type="EMBL" id="LT978514">
    <property type="protein sequence ID" value="SPC22119.1"/>
    <property type="molecule type" value="Genomic_DNA"/>
</dbReference>
<proteinExistence type="predicted"/>
<gene>
    <name evidence="1" type="ORF">CBM2594_B10985</name>
</gene>
<evidence type="ECO:0000313" key="2">
    <source>
        <dbReference type="Proteomes" id="UP000257139"/>
    </source>
</evidence>
<accession>A0A7Z7NND9</accession>
<organism evidence="1 2">
    <name type="scientific">Cupriavidus taiwanensis</name>
    <dbReference type="NCBI Taxonomy" id="164546"/>
    <lineage>
        <taxon>Bacteria</taxon>
        <taxon>Pseudomonadati</taxon>
        <taxon>Pseudomonadota</taxon>
        <taxon>Betaproteobacteria</taxon>
        <taxon>Burkholderiales</taxon>
        <taxon>Burkholderiaceae</taxon>
        <taxon>Cupriavidus</taxon>
    </lineage>
</organism>
<protein>
    <submittedName>
        <fullName evidence="1">Uncharacterized protein</fullName>
    </submittedName>
</protein>
<dbReference type="AlphaFoldDB" id="A0A7Z7NND9"/>
<name>A0A7Z7NND9_9BURK</name>
<evidence type="ECO:0000313" key="1">
    <source>
        <dbReference type="EMBL" id="SPC22119.1"/>
    </source>
</evidence>